<reference evidence="3 4" key="2">
    <citation type="journal article" date="2019" name="G3 (Bethesda)">
        <title>Hybrid Assembly of the Genome of the Entomopathogenic Nematode Steinernema carpocapsae Identifies the X-Chromosome.</title>
        <authorList>
            <person name="Serra L."/>
            <person name="Macchietto M."/>
            <person name="Macias-Munoz A."/>
            <person name="McGill C.J."/>
            <person name="Rodriguez I.M."/>
            <person name="Rodriguez B."/>
            <person name="Murad R."/>
            <person name="Mortazavi A."/>
        </authorList>
    </citation>
    <scope>NUCLEOTIDE SEQUENCE [LARGE SCALE GENOMIC DNA]</scope>
    <source>
        <strain evidence="3 4">ALL</strain>
    </source>
</reference>
<accession>A0A4U5LVW2</accession>
<dbReference type="PANTHER" id="PTHR37431:SF3">
    <property type="entry name" value="DUF19 DOMAIN-CONTAINING PROTEIN"/>
    <property type="match status" value="1"/>
</dbReference>
<dbReference type="Proteomes" id="UP000298663">
    <property type="component" value="Unassembled WGS sequence"/>
</dbReference>
<gene>
    <name evidence="3" type="ORF">L596_027577</name>
</gene>
<protein>
    <recommendedName>
        <fullName evidence="5">DUF19 domain-containing protein</fullName>
    </recommendedName>
</protein>
<comment type="caution">
    <text evidence="3">The sequence shown here is derived from an EMBL/GenBank/DDBJ whole genome shotgun (WGS) entry which is preliminary data.</text>
</comment>
<name>A0A4U5LVW2_STECR</name>
<keyword evidence="4" id="KW-1185">Reference proteome</keyword>
<dbReference type="OrthoDB" id="5871362at2759"/>
<organism evidence="3 4">
    <name type="scientific">Steinernema carpocapsae</name>
    <name type="common">Entomopathogenic nematode</name>
    <dbReference type="NCBI Taxonomy" id="34508"/>
    <lineage>
        <taxon>Eukaryota</taxon>
        <taxon>Metazoa</taxon>
        <taxon>Ecdysozoa</taxon>
        <taxon>Nematoda</taxon>
        <taxon>Chromadorea</taxon>
        <taxon>Rhabditida</taxon>
        <taxon>Tylenchina</taxon>
        <taxon>Panagrolaimomorpha</taxon>
        <taxon>Strongyloidoidea</taxon>
        <taxon>Steinernematidae</taxon>
        <taxon>Steinernema</taxon>
    </lineage>
</organism>
<sequence>MKRRLPTVLLFILGTSALVRSRSLSITHKCNLESDHTQIGRCLRGYLDLWELVRSYESHATDILFPVPFFNRSTVLFLCDAYLNSRDKCMREGILKRCANDDMITFVQSQMSYFCGEKAPLALEEFTCISRSLRNKTSCHAHVRGIPHNQPGKCSDIPKFLNCVEEDLRASCGDRGVAVVIDAIESFGCSVSEEHAKEAAKVVVKFNITGALTEPTAKAYIQREKSSTIPDELRTFEAVIRQRKRVPRRVASLSLADLPPPVTVANVGVWIDVTSKPLNLQSQTMEVVVNPALADPKSMTEIVRRFFEKKNAASSRRRAPGSRSFTMNEVEKGAFLETDPSVEIAFQEGESEQTSVSVDSSSQGNSAPKGEGEKCDDKKRGQLAQCYAPLIRRWDEIETRHKKSQNILLPIFNFSLAQITELCEVFQVTLEECLTPNLLEACHDNEMIQFVDEQLGNACSHQTDKKFTPSFLCAREVMMNSPKCFEHIHGRNEPAMEKDQKCAGMNSFYNCLQAEIKTTCPSESLTVIKSTIRNLGCSLKETDLSASLESTTPVESNDLTPKSAEKFSEKSTEKITEKTTERITVAPSTKAAGPRNHTRDLEILDGARFSYRLSSECTKPMQTKARQCVAPLMKTWISLREQRPVLLELTFPIYKYTRTELLELCDSYANVFLCAGFEPIMRCLNDELVRFARDHLGYQCSPQNIERFMKHYDCIMELEVMDTGDCRKYVMGLAEPGKDERKCRGVRQYHDCMKPRIVAKCKKGAVEEFEQTVSEFGCEF</sequence>
<keyword evidence="2" id="KW-0732">Signal</keyword>
<feature type="region of interest" description="Disordered" evidence="1">
    <location>
        <begin position="348"/>
        <end position="377"/>
    </location>
</feature>
<evidence type="ECO:0008006" key="5">
    <source>
        <dbReference type="Google" id="ProtNLM"/>
    </source>
</evidence>
<dbReference type="PANTHER" id="PTHR37431">
    <property type="entry name" value="PROTEIN CBG06927"/>
    <property type="match status" value="1"/>
</dbReference>
<feature type="signal peptide" evidence="2">
    <location>
        <begin position="1"/>
        <end position="21"/>
    </location>
</feature>
<reference evidence="3 4" key="1">
    <citation type="journal article" date="2015" name="Genome Biol.">
        <title>Comparative genomics of Steinernema reveals deeply conserved gene regulatory networks.</title>
        <authorList>
            <person name="Dillman A.R."/>
            <person name="Macchietto M."/>
            <person name="Porter C.F."/>
            <person name="Rogers A."/>
            <person name="Williams B."/>
            <person name="Antoshechkin I."/>
            <person name="Lee M.M."/>
            <person name="Goodwin Z."/>
            <person name="Lu X."/>
            <person name="Lewis E.E."/>
            <person name="Goodrich-Blair H."/>
            <person name="Stock S.P."/>
            <person name="Adams B.J."/>
            <person name="Sternberg P.W."/>
            <person name="Mortazavi A."/>
        </authorList>
    </citation>
    <scope>NUCLEOTIDE SEQUENCE [LARGE SCALE GENOMIC DNA]</scope>
    <source>
        <strain evidence="3 4">ALL</strain>
    </source>
</reference>
<feature type="compositionally biased region" description="Basic and acidic residues" evidence="1">
    <location>
        <begin position="563"/>
        <end position="577"/>
    </location>
</feature>
<evidence type="ECO:0000256" key="2">
    <source>
        <dbReference type="SAM" id="SignalP"/>
    </source>
</evidence>
<evidence type="ECO:0000256" key="1">
    <source>
        <dbReference type="SAM" id="MobiDB-lite"/>
    </source>
</evidence>
<evidence type="ECO:0000313" key="3">
    <source>
        <dbReference type="EMBL" id="TKR60314.1"/>
    </source>
</evidence>
<feature type="region of interest" description="Disordered" evidence="1">
    <location>
        <begin position="548"/>
        <end position="577"/>
    </location>
</feature>
<dbReference type="AlphaFoldDB" id="A0A4U5LVW2"/>
<feature type="compositionally biased region" description="Low complexity" evidence="1">
    <location>
        <begin position="352"/>
        <end position="363"/>
    </location>
</feature>
<proteinExistence type="predicted"/>
<dbReference type="EMBL" id="AZBU02000011">
    <property type="protein sequence ID" value="TKR60314.1"/>
    <property type="molecule type" value="Genomic_DNA"/>
</dbReference>
<feature type="chain" id="PRO_5020775249" description="DUF19 domain-containing protein" evidence="2">
    <location>
        <begin position="22"/>
        <end position="780"/>
    </location>
</feature>
<feature type="compositionally biased region" description="Polar residues" evidence="1">
    <location>
        <begin position="548"/>
        <end position="560"/>
    </location>
</feature>
<evidence type="ECO:0000313" key="4">
    <source>
        <dbReference type="Proteomes" id="UP000298663"/>
    </source>
</evidence>